<sequence length="281" mass="31907">MIRLARDRSAGRIHPGFRGPLRVAKMLALLDGHLRDDARFLDSWKVVKDQLRAESAGKCAYCEASTDVVAYGDVEHFRPKSRYWWLAYCYENYVFACQICNQAYKSDQFPVHGPAMTCPPIPAEALGLTEVERRAIAARLAPDPLDDAAGRPRAEFLRAAAREKAGLVDPYVDDPESLFKWVADPIQRRVAIAPRHPRRAASRRVFEAAERCLGLNRDELLGLRYRKYADLETFRLVLDSGKFEGLMLDRISAQVRAMTAPDAEFAGMCRYFVRDVWKLVV</sequence>
<dbReference type="EMBL" id="JARRAG010000002">
    <property type="protein sequence ID" value="MDG3007632.1"/>
    <property type="molecule type" value="Genomic_DNA"/>
</dbReference>
<accession>A0ABT6FJ77</accession>
<keyword evidence="2" id="KW-1185">Reference proteome</keyword>
<dbReference type="Proteomes" id="UP001216907">
    <property type="component" value="Unassembled WGS sequence"/>
</dbReference>
<evidence type="ECO:0000313" key="2">
    <source>
        <dbReference type="Proteomes" id="UP001216907"/>
    </source>
</evidence>
<comment type="caution">
    <text evidence="1">The sequence shown here is derived from an EMBL/GenBank/DDBJ whole genome shotgun (WGS) entry which is preliminary data.</text>
</comment>
<evidence type="ECO:0000313" key="1">
    <source>
        <dbReference type="EMBL" id="MDG3007632.1"/>
    </source>
</evidence>
<gene>
    <name evidence="1" type="ORF">PZE19_28035</name>
</gene>
<organism evidence="1 2">
    <name type="scientific">Paludisphaera mucosa</name>
    <dbReference type="NCBI Taxonomy" id="3030827"/>
    <lineage>
        <taxon>Bacteria</taxon>
        <taxon>Pseudomonadati</taxon>
        <taxon>Planctomycetota</taxon>
        <taxon>Planctomycetia</taxon>
        <taxon>Isosphaerales</taxon>
        <taxon>Isosphaeraceae</taxon>
        <taxon>Paludisphaera</taxon>
    </lineage>
</organism>
<reference evidence="1 2" key="1">
    <citation type="submission" date="2023-03" db="EMBL/GenBank/DDBJ databases">
        <title>Paludisphaera mucosa sp. nov. a novel planctomycete from northern fen.</title>
        <authorList>
            <person name="Ivanova A."/>
        </authorList>
    </citation>
    <scope>NUCLEOTIDE SEQUENCE [LARGE SCALE GENOMIC DNA]</scope>
    <source>
        <strain evidence="1 2">Pla2</strain>
    </source>
</reference>
<name>A0ABT6FJ77_9BACT</name>
<evidence type="ECO:0008006" key="3">
    <source>
        <dbReference type="Google" id="ProtNLM"/>
    </source>
</evidence>
<proteinExistence type="predicted"/>
<protein>
    <recommendedName>
        <fullName evidence="3">TIGR02646 family protein</fullName>
    </recommendedName>
</protein>
<dbReference type="Gene3D" id="1.10.30.50">
    <property type="match status" value="1"/>
</dbReference>
<dbReference type="RefSeq" id="WP_277863906.1">
    <property type="nucleotide sequence ID" value="NZ_JARRAG010000002.1"/>
</dbReference>